<keyword evidence="1" id="KW-0472">Membrane</keyword>
<proteinExistence type="predicted"/>
<dbReference type="RefSeq" id="WP_207652627.1">
    <property type="nucleotide sequence ID" value="NZ_FZOJ01000037.1"/>
</dbReference>
<keyword evidence="1" id="KW-1133">Transmembrane helix</keyword>
<feature type="transmembrane region" description="Helical" evidence="1">
    <location>
        <begin position="25"/>
        <end position="49"/>
    </location>
</feature>
<protein>
    <submittedName>
        <fullName evidence="2">Uncharacterized protein</fullName>
    </submittedName>
</protein>
<dbReference type="EMBL" id="FZOJ01000037">
    <property type="protein sequence ID" value="SNT06792.1"/>
    <property type="molecule type" value="Genomic_DNA"/>
</dbReference>
<gene>
    <name evidence="2" type="ORF">SAMN05446037_10371</name>
</gene>
<evidence type="ECO:0000256" key="1">
    <source>
        <dbReference type="SAM" id="Phobius"/>
    </source>
</evidence>
<evidence type="ECO:0000313" key="3">
    <source>
        <dbReference type="Proteomes" id="UP000198304"/>
    </source>
</evidence>
<organism evidence="2 3">
    <name type="scientific">Anaerovirgula multivorans</name>
    <dbReference type="NCBI Taxonomy" id="312168"/>
    <lineage>
        <taxon>Bacteria</taxon>
        <taxon>Bacillati</taxon>
        <taxon>Bacillota</taxon>
        <taxon>Clostridia</taxon>
        <taxon>Peptostreptococcales</taxon>
        <taxon>Natronincolaceae</taxon>
        <taxon>Anaerovirgula</taxon>
    </lineage>
</organism>
<accession>A0A239JMM3</accession>
<sequence length="50" mass="5790">MELFKDIETKYKYMGNEDLAYNKKAAFLAVIIVLPFAQVLILLLILLMVK</sequence>
<keyword evidence="1" id="KW-0812">Transmembrane</keyword>
<keyword evidence="3" id="KW-1185">Reference proteome</keyword>
<dbReference type="AlphaFoldDB" id="A0A239JMM3"/>
<evidence type="ECO:0000313" key="2">
    <source>
        <dbReference type="EMBL" id="SNT06792.1"/>
    </source>
</evidence>
<reference evidence="2 3" key="1">
    <citation type="submission" date="2017-06" db="EMBL/GenBank/DDBJ databases">
        <authorList>
            <person name="Kim H.J."/>
            <person name="Triplett B.A."/>
        </authorList>
    </citation>
    <scope>NUCLEOTIDE SEQUENCE [LARGE SCALE GENOMIC DNA]</scope>
    <source>
        <strain evidence="2 3">SCA</strain>
    </source>
</reference>
<dbReference type="Proteomes" id="UP000198304">
    <property type="component" value="Unassembled WGS sequence"/>
</dbReference>
<name>A0A239JMM3_9FIRM</name>